<dbReference type="Pfam" id="PF00651">
    <property type="entry name" value="BTB"/>
    <property type="match status" value="1"/>
</dbReference>
<evidence type="ECO:0000256" key="1">
    <source>
        <dbReference type="SAM" id="MobiDB-lite"/>
    </source>
</evidence>
<dbReference type="EMBL" id="CAJVCH010546106">
    <property type="protein sequence ID" value="CAG7828087.1"/>
    <property type="molecule type" value="Genomic_DNA"/>
</dbReference>
<dbReference type="SMART" id="SM00225">
    <property type="entry name" value="BTB"/>
    <property type="match status" value="1"/>
</dbReference>
<dbReference type="PROSITE" id="PS50097">
    <property type="entry name" value="BTB"/>
    <property type="match status" value="1"/>
</dbReference>
<reference evidence="3" key="1">
    <citation type="submission" date="2021-06" db="EMBL/GenBank/DDBJ databases">
        <authorList>
            <person name="Hodson N. C."/>
            <person name="Mongue J. A."/>
            <person name="Jaron S. K."/>
        </authorList>
    </citation>
    <scope>NUCLEOTIDE SEQUENCE</scope>
</reference>
<dbReference type="OrthoDB" id="9978265at2759"/>
<dbReference type="InterPro" id="IPR000210">
    <property type="entry name" value="BTB/POZ_dom"/>
</dbReference>
<comment type="caution">
    <text evidence="3">The sequence shown here is derived from an EMBL/GenBank/DDBJ whole genome shotgun (WGS) entry which is preliminary data.</text>
</comment>
<organism evidence="3 4">
    <name type="scientific">Allacma fusca</name>
    <dbReference type="NCBI Taxonomy" id="39272"/>
    <lineage>
        <taxon>Eukaryota</taxon>
        <taxon>Metazoa</taxon>
        <taxon>Ecdysozoa</taxon>
        <taxon>Arthropoda</taxon>
        <taxon>Hexapoda</taxon>
        <taxon>Collembola</taxon>
        <taxon>Symphypleona</taxon>
        <taxon>Sminthuridae</taxon>
        <taxon>Allacma</taxon>
    </lineage>
</organism>
<dbReference type="Proteomes" id="UP000708208">
    <property type="component" value="Unassembled WGS sequence"/>
</dbReference>
<feature type="compositionally biased region" description="Low complexity" evidence="1">
    <location>
        <begin position="204"/>
        <end position="223"/>
    </location>
</feature>
<feature type="region of interest" description="Disordered" evidence="1">
    <location>
        <begin position="138"/>
        <end position="174"/>
    </location>
</feature>
<feature type="region of interest" description="Disordered" evidence="1">
    <location>
        <begin position="199"/>
        <end position="225"/>
    </location>
</feature>
<evidence type="ECO:0000313" key="3">
    <source>
        <dbReference type="EMBL" id="CAG7828087.1"/>
    </source>
</evidence>
<gene>
    <name evidence="3" type="ORF">AFUS01_LOCUS38038</name>
</gene>
<sequence>MFHLKLVRNTQLLSGEKLETLKHCQRRQQFTDLIFICEDKLYFAHKLILASVSTKARYLILDSSSIRVSNIFLPGVKPHDVENMICLLYSGDIWLPRSEIAGLIKTASSLGIDQFEPHREVDIPERLLHTAVSSQTLRNPLKESRSDSSGNRNQGNSRQKLLSGSKLDQENQDAASNSSIYTSFSDSLSTLPSSIGGSSYLGRSRTFGTGKKSKKSTLSNNRSSRPEHLRWEYSDMLNMNLLARDSEDESEFENDNYGDYTFRDDAPYRKSVQRFINPKRADTPIPSLLAHEVDPTACISSDEDTFPGATSIWNSSPVTDSLLESMNDASSDSRRKTRSHTKKLAVTTISNGKLRKKVIRTPKKSTSPNKAGIVVASRGTRAAKVKALNAIQTCAAGTKRKRL</sequence>
<protein>
    <recommendedName>
        <fullName evidence="2">BTB domain-containing protein</fullName>
    </recommendedName>
</protein>
<evidence type="ECO:0000259" key="2">
    <source>
        <dbReference type="PROSITE" id="PS50097"/>
    </source>
</evidence>
<proteinExistence type="predicted"/>
<keyword evidence="4" id="KW-1185">Reference proteome</keyword>
<accession>A0A8J2PFY6</accession>
<feature type="compositionally biased region" description="Polar residues" evidence="1">
    <location>
        <begin position="147"/>
        <end position="162"/>
    </location>
</feature>
<dbReference type="AlphaFoldDB" id="A0A8J2PFY6"/>
<feature type="domain" description="BTB" evidence="2">
    <location>
        <begin position="31"/>
        <end position="97"/>
    </location>
</feature>
<evidence type="ECO:0000313" key="4">
    <source>
        <dbReference type="Proteomes" id="UP000708208"/>
    </source>
</evidence>
<name>A0A8J2PFY6_9HEXA</name>